<evidence type="ECO:0000256" key="11">
    <source>
        <dbReference type="ARBA" id="ARBA00023027"/>
    </source>
</evidence>
<dbReference type="InterPro" id="IPR036291">
    <property type="entry name" value="NAD(P)-bd_dom_sf"/>
</dbReference>
<evidence type="ECO:0000256" key="8">
    <source>
        <dbReference type="ARBA" id="ARBA00022490"/>
    </source>
</evidence>
<evidence type="ECO:0000256" key="10">
    <source>
        <dbReference type="ARBA" id="ARBA00023002"/>
    </source>
</evidence>
<dbReference type="SUPFAM" id="SSF51735">
    <property type="entry name" value="NAD(P)-binding Rossmann-fold domains"/>
    <property type="match status" value="1"/>
</dbReference>
<dbReference type="Pfam" id="PF14833">
    <property type="entry name" value="NAD_binding_11"/>
    <property type="match status" value="1"/>
</dbReference>
<dbReference type="InterPro" id="IPR011548">
    <property type="entry name" value="HIBADH"/>
</dbReference>
<evidence type="ECO:0000256" key="2">
    <source>
        <dbReference type="ARBA" id="ARBA00004496"/>
    </source>
</evidence>
<dbReference type="Gene3D" id="3.40.50.720">
    <property type="entry name" value="NAD(P)-binding Rossmann-like Domain"/>
    <property type="match status" value="1"/>
</dbReference>
<dbReference type="NCBIfam" id="TIGR01692">
    <property type="entry name" value="HIBADH"/>
    <property type="match status" value="1"/>
</dbReference>
<accession>A0A1I7ZHS9</accession>
<keyword evidence="7 15" id="KW-0101">Branched-chain amino acid catabolism</keyword>
<comment type="similarity">
    <text evidence="4">Belongs to the glucosamine/galactosamine-6-phosphate isomerase family.</text>
</comment>
<dbReference type="GO" id="GO:0005739">
    <property type="term" value="C:mitochondrion"/>
    <property type="evidence" value="ECO:0007669"/>
    <property type="project" value="TreeGrafter"/>
</dbReference>
<dbReference type="AlphaFoldDB" id="A0A1I7ZHS9"/>
<comment type="subcellular location">
    <subcellularLocation>
        <location evidence="2">Cytoplasm</location>
    </subcellularLocation>
</comment>
<comment type="subunit">
    <text evidence="6">Homohexamer.</text>
</comment>
<dbReference type="HAMAP" id="MF_01241">
    <property type="entry name" value="GlcN6P_deamin"/>
    <property type="match status" value="1"/>
</dbReference>
<dbReference type="PROSITE" id="PS01161">
    <property type="entry name" value="GLC_GALNAC_ISOMERASE"/>
    <property type="match status" value="1"/>
</dbReference>
<keyword evidence="19" id="KW-1185">Reference proteome</keyword>
<dbReference type="InterPro" id="IPR002204">
    <property type="entry name" value="3-OH-isobutyrate_DH-rel_CS"/>
</dbReference>
<feature type="domain" description="3-hydroxyisobutyrate dehydrogenase-like NAD-binding" evidence="18">
    <location>
        <begin position="574"/>
        <end position="694"/>
    </location>
</feature>
<feature type="domain" description="Glucosamine/galactosamine-6-phosphate isomerase" evidence="16">
    <location>
        <begin position="72"/>
        <end position="295"/>
    </location>
</feature>
<dbReference type="Proteomes" id="UP000095287">
    <property type="component" value="Unplaced"/>
</dbReference>
<dbReference type="InterPro" id="IPR018321">
    <property type="entry name" value="Glucosamine6P_isomerase_CS"/>
</dbReference>
<dbReference type="InterPro" id="IPR013328">
    <property type="entry name" value="6PGD_dom2"/>
</dbReference>
<reference evidence="20" key="1">
    <citation type="submission" date="2016-11" db="UniProtKB">
        <authorList>
            <consortium name="WormBaseParasite"/>
        </authorList>
    </citation>
    <scope>IDENTIFICATION</scope>
</reference>
<dbReference type="Gene3D" id="3.40.50.1360">
    <property type="match status" value="1"/>
</dbReference>
<protein>
    <recommendedName>
        <fullName evidence="15">3-hydroxyisobutyrate dehydrogenase</fullName>
        <shortName evidence="15">HIBADH</shortName>
        <ecNumber evidence="15">1.1.1.31</ecNumber>
    </recommendedName>
</protein>
<proteinExistence type="inferred from homology"/>
<keyword evidence="12" id="KW-0119">Carbohydrate metabolism</keyword>
<organism evidence="19 20">
    <name type="scientific">Steinernema glaseri</name>
    <dbReference type="NCBI Taxonomy" id="37863"/>
    <lineage>
        <taxon>Eukaryota</taxon>
        <taxon>Metazoa</taxon>
        <taxon>Ecdysozoa</taxon>
        <taxon>Nematoda</taxon>
        <taxon>Chromadorea</taxon>
        <taxon>Rhabditida</taxon>
        <taxon>Tylenchina</taxon>
        <taxon>Panagrolaimomorpha</taxon>
        <taxon>Strongyloidoidea</taxon>
        <taxon>Steinernematidae</taxon>
        <taxon>Steinernema</taxon>
    </lineage>
</organism>
<dbReference type="Pfam" id="PF03446">
    <property type="entry name" value="NAD_binding_2"/>
    <property type="match status" value="1"/>
</dbReference>
<evidence type="ECO:0000256" key="6">
    <source>
        <dbReference type="ARBA" id="ARBA00011643"/>
    </source>
</evidence>
<comment type="pathway">
    <text evidence="3 15">Amino-acid degradation; L-valine degradation.</text>
</comment>
<dbReference type="PANTHER" id="PTHR22981:SF7">
    <property type="entry name" value="3-HYDROXYISOBUTYRATE DEHYDROGENASE, MITOCHONDRIAL"/>
    <property type="match status" value="1"/>
</dbReference>
<feature type="domain" description="6-phosphogluconate dehydrogenase NADP-binding" evidence="17">
    <location>
        <begin position="408"/>
        <end position="571"/>
    </location>
</feature>
<keyword evidence="9" id="KW-0378">Hydrolase</keyword>
<dbReference type="InterPro" id="IPR008927">
    <property type="entry name" value="6-PGluconate_DH-like_C_sf"/>
</dbReference>
<evidence type="ECO:0000256" key="5">
    <source>
        <dbReference type="ARBA" id="ARBA00006013"/>
    </source>
</evidence>
<keyword evidence="8" id="KW-0963">Cytoplasm</keyword>
<comment type="catalytic activity">
    <reaction evidence="13 15">
        <text>3-hydroxy-2-methylpropanoate + NAD(+) = 2-methyl-3-oxopropanoate + NADH + H(+)</text>
        <dbReference type="Rhea" id="RHEA:17681"/>
        <dbReference type="ChEBI" id="CHEBI:11805"/>
        <dbReference type="ChEBI" id="CHEBI:15378"/>
        <dbReference type="ChEBI" id="CHEBI:57540"/>
        <dbReference type="ChEBI" id="CHEBI:57700"/>
        <dbReference type="ChEBI" id="CHEBI:57945"/>
        <dbReference type="EC" id="1.1.1.31"/>
    </reaction>
</comment>
<dbReference type="Gene3D" id="1.10.1040.10">
    <property type="entry name" value="N-(1-d-carboxylethyl)-l-norvaline Dehydrogenase, domain 2"/>
    <property type="match status" value="1"/>
</dbReference>
<dbReference type="Pfam" id="PF01182">
    <property type="entry name" value="Glucosamine_iso"/>
    <property type="match status" value="1"/>
</dbReference>
<dbReference type="GO" id="GO:0006044">
    <property type="term" value="P:N-acetylglucosamine metabolic process"/>
    <property type="evidence" value="ECO:0007669"/>
    <property type="project" value="InterPro"/>
</dbReference>
<evidence type="ECO:0000313" key="20">
    <source>
        <dbReference type="WBParaSite" id="L893_g26675.t3"/>
    </source>
</evidence>
<dbReference type="GO" id="GO:0050661">
    <property type="term" value="F:NADP binding"/>
    <property type="evidence" value="ECO:0007669"/>
    <property type="project" value="InterPro"/>
</dbReference>
<dbReference type="SUPFAM" id="SSF100950">
    <property type="entry name" value="NagB/RpiA/CoA transferase-like"/>
    <property type="match status" value="1"/>
</dbReference>
<keyword evidence="11 15" id="KW-0520">NAD</keyword>
<dbReference type="EC" id="1.1.1.31" evidence="15"/>
<comment type="catalytic activity">
    <reaction evidence="1">
        <text>alpha-D-glucosamine 6-phosphate + H2O = beta-D-fructose 6-phosphate + NH4(+)</text>
        <dbReference type="Rhea" id="RHEA:12172"/>
        <dbReference type="ChEBI" id="CHEBI:15377"/>
        <dbReference type="ChEBI" id="CHEBI:28938"/>
        <dbReference type="ChEBI" id="CHEBI:57634"/>
        <dbReference type="ChEBI" id="CHEBI:75989"/>
        <dbReference type="EC" id="3.5.99.6"/>
    </reaction>
</comment>
<keyword evidence="10 15" id="KW-0560">Oxidoreductase</keyword>
<dbReference type="GO" id="GO:0005975">
    <property type="term" value="P:carbohydrate metabolic process"/>
    <property type="evidence" value="ECO:0007669"/>
    <property type="project" value="InterPro"/>
</dbReference>
<dbReference type="WBParaSite" id="L893_g26675.t3">
    <property type="protein sequence ID" value="L893_g26675.t3"/>
    <property type="gene ID" value="L893_g26675"/>
</dbReference>
<evidence type="ECO:0000256" key="12">
    <source>
        <dbReference type="ARBA" id="ARBA00023277"/>
    </source>
</evidence>
<evidence type="ECO:0000313" key="19">
    <source>
        <dbReference type="Proteomes" id="UP000095287"/>
    </source>
</evidence>
<dbReference type="NCBIfam" id="TIGR00502">
    <property type="entry name" value="nagB"/>
    <property type="match status" value="1"/>
</dbReference>
<dbReference type="PANTHER" id="PTHR22981">
    <property type="entry name" value="3-HYDROXYISOBUTYRATE DEHYDROGENASE-RELATED"/>
    <property type="match status" value="1"/>
</dbReference>
<evidence type="ECO:0000256" key="15">
    <source>
        <dbReference type="RuleBase" id="RU910714"/>
    </source>
</evidence>
<evidence type="ECO:0000256" key="3">
    <source>
        <dbReference type="ARBA" id="ARBA00005109"/>
    </source>
</evidence>
<dbReference type="PROSITE" id="PS00895">
    <property type="entry name" value="3_HYDROXYISOBUT_DH"/>
    <property type="match status" value="1"/>
</dbReference>
<dbReference type="GO" id="GO:0006574">
    <property type="term" value="P:L-valine catabolic process"/>
    <property type="evidence" value="ECO:0007669"/>
    <property type="project" value="UniProtKB-UniPathway"/>
</dbReference>
<dbReference type="InterPro" id="IPR037171">
    <property type="entry name" value="NagB/RpiA_transferase-like"/>
</dbReference>
<dbReference type="GO" id="GO:0008442">
    <property type="term" value="F:3-hydroxyisobutyrate dehydrogenase activity"/>
    <property type="evidence" value="ECO:0007669"/>
    <property type="project" value="UniProtKB-EC"/>
</dbReference>
<evidence type="ECO:0000256" key="1">
    <source>
        <dbReference type="ARBA" id="ARBA00000644"/>
    </source>
</evidence>
<sequence>MSAASHGVRAIDGWSSAIRRHYHYKWFVTNGKTYLGTVVPDLFMISRYERRIDWMCHFVNEQFQMKLIIRDDYDQVSDFAAKYVRKQIQDYGTGPGRYFTLGLPTGSTPLGMYKKLIEFCKEGSLSFEYVITFNMDEYVGLPRDHPESYHSFMFQNFFRHIDIDPKNVHILDGNAADLVEECDSYERKIKEAGGIRLFVGGIGPDGHIAFNEPGSSLTSRTRIKTLAKDTIQANARFFGNDISQVPTQALTVGVGTVMDAHEVMILISGAGKAFALHQAIECGVSHMWTVSAFQMHRSTTFVADEDATEELRVKTVRYFKGLMETHLKLIGDSVAFSTCDREGGCGVVQIDECSRCASVGSISFLESPFCIPLGDLCWVALRAFAVAKTPGVVGSHSSIGCATMTSLVGFIGLGNMGSHMARNLIKNGVKLVVYDVDAVRVAELKSDGADVAQHPADVAVASKTIVTMLPSSPHVRAVYGTTPVGSDTGLLAKMQPGTLCMDSSTIDQSASIEVAAAVAKKQSSYVDAPVSGGVVGAQNATLTFMVGGDDASFKAASKYLDMMGKNTVHCGKVGSGQAAKICNNMLLGIEMIGVAETMNLGMRMGLDPKLLASIINTSSGRCWSSDTYNPVPGVIEGIPPSKGYAGGFGSALMAKDLGLAQNASTDVRAPTPLGSLAHQIYRLLATNPQYKNLDFGVVYQFLKEQMESK</sequence>
<dbReference type="FunFam" id="1.10.1040.10:FF:000006">
    <property type="entry name" value="3-hydroxyisobutyrate dehydrogenase"/>
    <property type="match status" value="1"/>
</dbReference>
<evidence type="ECO:0000256" key="7">
    <source>
        <dbReference type="ARBA" id="ARBA00022456"/>
    </source>
</evidence>
<dbReference type="InterPro" id="IPR004547">
    <property type="entry name" value="Glucosamine6P_isomerase"/>
</dbReference>
<dbReference type="GO" id="GO:0004342">
    <property type="term" value="F:glucosamine-6-phosphate deaminase activity"/>
    <property type="evidence" value="ECO:0007669"/>
    <property type="project" value="UniProtKB-EC"/>
</dbReference>
<evidence type="ECO:0000259" key="17">
    <source>
        <dbReference type="Pfam" id="PF03446"/>
    </source>
</evidence>
<comment type="function">
    <text evidence="14">Catalyzes the reversible conversion of alpha-D-glucosamine 6-phosphate (GlcN-6P) into beta-D-fructose 6-phosphate (Fru-6P) and ammonium ion, a regulatory reaction step in de novo uridine diphosphate-N-acetyl-alpha-D-glucosamine (UDP-GlcNAc) biosynthesis via hexosamine pathway.</text>
</comment>
<dbReference type="InterPro" id="IPR006115">
    <property type="entry name" value="6PGDH_NADP-bd"/>
</dbReference>
<dbReference type="FunFam" id="3.40.50.1360:FF:000004">
    <property type="entry name" value="Glucosamine-6-phosphate isomerase"/>
    <property type="match status" value="1"/>
</dbReference>
<comment type="similarity">
    <text evidence="5">Belongs to the HIBADH-related family. 3-hydroxyisobutyrate dehydrogenase subfamily.</text>
</comment>
<evidence type="ECO:0000256" key="4">
    <source>
        <dbReference type="ARBA" id="ARBA00005526"/>
    </source>
</evidence>
<evidence type="ECO:0000256" key="9">
    <source>
        <dbReference type="ARBA" id="ARBA00022801"/>
    </source>
</evidence>
<evidence type="ECO:0000259" key="16">
    <source>
        <dbReference type="Pfam" id="PF01182"/>
    </source>
</evidence>
<dbReference type="InterPro" id="IPR006148">
    <property type="entry name" value="Glc/Gal-6P_isomerase"/>
</dbReference>
<dbReference type="UniPathway" id="UPA00362"/>
<evidence type="ECO:0000256" key="13">
    <source>
        <dbReference type="ARBA" id="ARBA00049197"/>
    </source>
</evidence>
<name>A0A1I7ZHS9_9BILA</name>
<evidence type="ECO:0000259" key="18">
    <source>
        <dbReference type="Pfam" id="PF14833"/>
    </source>
</evidence>
<dbReference type="SUPFAM" id="SSF48179">
    <property type="entry name" value="6-phosphogluconate dehydrogenase C-terminal domain-like"/>
    <property type="match status" value="1"/>
</dbReference>
<dbReference type="GO" id="GO:0051287">
    <property type="term" value="F:NAD binding"/>
    <property type="evidence" value="ECO:0007669"/>
    <property type="project" value="InterPro"/>
</dbReference>
<dbReference type="InterPro" id="IPR029154">
    <property type="entry name" value="HIBADH-like_NADP-bd"/>
</dbReference>
<evidence type="ECO:0000256" key="14">
    <source>
        <dbReference type="ARBA" id="ARBA00049961"/>
    </source>
</evidence>
<dbReference type="CDD" id="cd01399">
    <property type="entry name" value="GlcN6P_deaminase"/>
    <property type="match status" value="1"/>
</dbReference>